<sequence length="82" mass="8554">MSLTLALGACAPSVPSGPVQDMASPSLAPLRVTNNGQPFRQYEGAAARRVAEAECAGQGLRLRPSIYDRFEAGAWVYVGGCA</sequence>
<evidence type="ECO:0000313" key="1">
    <source>
        <dbReference type="EMBL" id="NEX44646.1"/>
    </source>
</evidence>
<accession>A0A6B3RHC8</accession>
<comment type="caution">
    <text evidence="1">The sequence shown here is derived from an EMBL/GenBank/DDBJ whole genome shotgun (WGS) entry which is preliminary data.</text>
</comment>
<dbReference type="EMBL" id="JAAIKE010000001">
    <property type="protein sequence ID" value="NEX44646.1"/>
    <property type="molecule type" value="Genomic_DNA"/>
</dbReference>
<reference evidence="1 2" key="1">
    <citation type="submission" date="2020-02" db="EMBL/GenBank/DDBJ databases">
        <title>Rhodobacter algicola sp. nov., isolated from microalga culture.</title>
        <authorList>
            <person name="Park C.-Y."/>
        </authorList>
    </citation>
    <scope>NUCLEOTIDE SEQUENCE [LARGE SCALE GENOMIC DNA]</scope>
    <source>
        <strain evidence="1 2">ETT8</strain>
    </source>
</reference>
<proteinExistence type="predicted"/>
<dbReference type="AlphaFoldDB" id="A0A6B3RHC8"/>
<dbReference type="Proteomes" id="UP000481421">
    <property type="component" value="Unassembled WGS sequence"/>
</dbReference>
<protein>
    <submittedName>
        <fullName evidence="1">Uncharacterized protein</fullName>
    </submittedName>
</protein>
<keyword evidence="2" id="KW-1185">Reference proteome</keyword>
<name>A0A6B3RHC8_9RHOB</name>
<organism evidence="1 2">
    <name type="scientific">Pseudotabrizicola algicola</name>
    <dbReference type="NCBI Taxonomy" id="2709381"/>
    <lineage>
        <taxon>Bacteria</taxon>
        <taxon>Pseudomonadati</taxon>
        <taxon>Pseudomonadota</taxon>
        <taxon>Alphaproteobacteria</taxon>
        <taxon>Rhodobacterales</taxon>
        <taxon>Paracoccaceae</taxon>
        <taxon>Pseudotabrizicola</taxon>
    </lineage>
</organism>
<dbReference type="RefSeq" id="WP_164608703.1">
    <property type="nucleotide sequence ID" value="NZ_JAAIKE010000001.1"/>
</dbReference>
<evidence type="ECO:0000313" key="2">
    <source>
        <dbReference type="Proteomes" id="UP000481421"/>
    </source>
</evidence>
<gene>
    <name evidence="1" type="ORF">G3572_00385</name>
</gene>